<sequence length="128" mass="14174">MDRIYPDRSVEDESANCSTHLTTFFKGSMDSSTLLLNVLRSTRLPARLNKFRTHPDTIVSARRCSCNTCEVLVFLPMLSIPLQSKKAGASSSRTRRGMGQRSPFSSLRSLTSITSACALNVPRHVIGR</sequence>
<reference evidence="2 3" key="2">
    <citation type="journal article" date="2019" name="G3 (Bethesda)">
        <title>Hybrid Assembly of the Genome of the Entomopathogenic Nematode Steinernema carpocapsae Identifies the X-Chromosome.</title>
        <authorList>
            <person name="Serra L."/>
            <person name="Macchietto M."/>
            <person name="Macias-Munoz A."/>
            <person name="McGill C.J."/>
            <person name="Rodriguez I.M."/>
            <person name="Rodriguez B."/>
            <person name="Murad R."/>
            <person name="Mortazavi A."/>
        </authorList>
    </citation>
    <scope>NUCLEOTIDE SEQUENCE [LARGE SCALE GENOMIC DNA]</scope>
    <source>
        <strain evidence="2 3">ALL</strain>
    </source>
</reference>
<evidence type="ECO:0000313" key="3">
    <source>
        <dbReference type="Proteomes" id="UP000298663"/>
    </source>
</evidence>
<evidence type="ECO:0000256" key="1">
    <source>
        <dbReference type="SAM" id="MobiDB-lite"/>
    </source>
</evidence>
<gene>
    <name evidence="2" type="ORF">L596_025050</name>
</gene>
<comment type="caution">
    <text evidence="2">The sequence shown here is derived from an EMBL/GenBank/DDBJ whole genome shotgun (WGS) entry which is preliminary data.</text>
</comment>
<accession>A0A4U5M6N5</accession>
<evidence type="ECO:0000313" key="2">
    <source>
        <dbReference type="EMBL" id="TKR64537.1"/>
    </source>
</evidence>
<dbReference type="Proteomes" id="UP000298663">
    <property type="component" value="Unassembled WGS sequence"/>
</dbReference>
<protein>
    <submittedName>
        <fullName evidence="2">Uncharacterized protein</fullName>
    </submittedName>
</protein>
<keyword evidence="3" id="KW-1185">Reference proteome</keyword>
<name>A0A4U5M6N5_STECR</name>
<proteinExistence type="predicted"/>
<organism evidence="2 3">
    <name type="scientific">Steinernema carpocapsae</name>
    <name type="common">Entomopathogenic nematode</name>
    <dbReference type="NCBI Taxonomy" id="34508"/>
    <lineage>
        <taxon>Eukaryota</taxon>
        <taxon>Metazoa</taxon>
        <taxon>Ecdysozoa</taxon>
        <taxon>Nematoda</taxon>
        <taxon>Chromadorea</taxon>
        <taxon>Rhabditida</taxon>
        <taxon>Tylenchina</taxon>
        <taxon>Panagrolaimomorpha</taxon>
        <taxon>Strongyloidoidea</taxon>
        <taxon>Steinernematidae</taxon>
        <taxon>Steinernema</taxon>
    </lineage>
</organism>
<dbReference type="AlphaFoldDB" id="A0A4U5M6N5"/>
<dbReference type="EMBL" id="AZBU02000009">
    <property type="protein sequence ID" value="TKR64537.1"/>
    <property type="molecule type" value="Genomic_DNA"/>
</dbReference>
<feature type="region of interest" description="Disordered" evidence="1">
    <location>
        <begin position="86"/>
        <end position="106"/>
    </location>
</feature>
<reference evidence="2 3" key="1">
    <citation type="journal article" date="2015" name="Genome Biol.">
        <title>Comparative genomics of Steinernema reveals deeply conserved gene regulatory networks.</title>
        <authorList>
            <person name="Dillman A.R."/>
            <person name="Macchietto M."/>
            <person name="Porter C.F."/>
            <person name="Rogers A."/>
            <person name="Williams B."/>
            <person name="Antoshechkin I."/>
            <person name="Lee M.M."/>
            <person name="Goodwin Z."/>
            <person name="Lu X."/>
            <person name="Lewis E.E."/>
            <person name="Goodrich-Blair H."/>
            <person name="Stock S.P."/>
            <person name="Adams B.J."/>
            <person name="Sternberg P.W."/>
            <person name="Mortazavi A."/>
        </authorList>
    </citation>
    <scope>NUCLEOTIDE SEQUENCE [LARGE SCALE GENOMIC DNA]</scope>
    <source>
        <strain evidence="2 3">ALL</strain>
    </source>
</reference>